<dbReference type="EMBL" id="JACCKS010000046">
    <property type="protein sequence ID" value="NZA40349.1"/>
    <property type="molecule type" value="Genomic_DNA"/>
</dbReference>
<comment type="caution">
    <text evidence="3">The sequence shown here is derived from an EMBL/GenBank/DDBJ whole genome shotgun (WGS) entry which is preliminary data.</text>
</comment>
<dbReference type="AlphaFoldDB" id="A0A853JVG7"/>
<reference evidence="3 4" key="1">
    <citation type="submission" date="2020-07" db="EMBL/GenBank/DDBJ databases">
        <title>Organ Donor 1.</title>
        <authorList>
            <person name="Marsh A.J."/>
            <person name="Azcarate-Peril M.A."/>
        </authorList>
    </citation>
    <scope>NUCLEOTIDE SEQUENCE [LARGE SCALE GENOMIC DNA]</scope>
    <source>
        <strain evidence="3 4">AMC0717</strain>
    </source>
</reference>
<keyword evidence="1" id="KW-0472">Membrane</keyword>
<dbReference type="InterPro" id="IPR001173">
    <property type="entry name" value="Glyco_trans_2-like"/>
</dbReference>
<dbReference type="Proteomes" id="UP000586254">
    <property type="component" value="Unassembled WGS sequence"/>
</dbReference>
<dbReference type="InterPro" id="IPR029044">
    <property type="entry name" value="Nucleotide-diphossugar_trans"/>
</dbReference>
<evidence type="ECO:0000313" key="3">
    <source>
        <dbReference type="EMBL" id="NZA40349.1"/>
    </source>
</evidence>
<dbReference type="PANTHER" id="PTHR48090:SF7">
    <property type="entry name" value="RFBJ PROTEIN"/>
    <property type="match status" value="1"/>
</dbReference>
<accession>A0A853JVG7</accession>
<dbReference type="SUPFAM" id="SSF53448">
    <property type="entry name" value="Nucleotide-diphospho-sugar transferases"/>
    <property type="match status" value="1"/>
</dbReference>
<dbReference type="Gene3D" id="3.90.550.10">
    <property type="entry name" value="Spore Coat Polysaccharide Biosynthesis Protein SpsA, Chain A"/>
    <property type="match status" value="1"/>
</dbReference>
<dbReference type="CDD" id="cd04179">
    <property type="entry name" value="DPM_DPG-synthase_like"/>
    <property type="match status" value="1"/>
</dbReference>
<evidence type="ECO:0000256" key="1">
    <source>
        <dbReference type="SAM" id="Phobius"/>
    </source>
</evidence>
<feature type="transmembrane region" description="Helical" evidence="1">
    <location>
        <begin position="215"/>
        <end position="232"/>
    </location>
</feature>
<keyword evidence="1" id="KW-0812">Transmembrane</keyword>
<evidence type="ECO:0000259" key="2">
    <source>
        <dbReference type="Pfam" id="PF00535"/>
    </source>
</evidence>
<name>A0A853JVG7_9FIRM</name>
<keyword evidence="1" id="KW-1133">Transmembrane helix</keyword>
<dbReference type="InterPro" id="IPR050256">
    <property type="entry name" value="Glycosyltransferase_2"/>
</dbReference>
<dbReference type="PANTHER" id="PTHR48090">
    <property type="entry name" value="UNDECAPRENYL-PHOSPHATE 4-DEOXY-4-FORMAMIDO-L-ARABINOSE TRANSFERASE-RELATED"/>
    <property type="match status" value="1"/>
</dbReference>
<keyword evidence="3" id="KW-0808">Transferase</keyword>
<dbReference type="Pfam" id="PF00535">
    <property type="entry name" value="Glycos_transf_2"/>
    <property type="match status" value="1"/>
</dbReference>
<organism evidence="3 4">
    <name type="scientific">Eubacterium callanderi</name>
    <dbReference type="NCBI Taxonomy" id="53442"/>
    <lineage>
        <taxon>Bacteria</taxon>
        <taxon>Bacillati</taxon>
        <taxon>Bacillota</taxon>
        <taxon>Clostridia</taxon>
        <taxon>Eubacteriales</taxon>
        <taxon>Eubacteriaceae</taxon>
        <taxon>Eubacterium</taxon>
    </lineage>
</organism>
<evidence type="ECO:0000313" key="4">
    <source>
        <dbReference type="Proteomes" id="UP000586254"/>
    </source>
</evidence>
<protein>
    <submittedName>
        <fullName evidence="3">Glycosyltransferase family 2 protein</fullName>
    </submittedName>
</protein>
<sequence>MKVLVIIPAYNEQESIEHVVQSLEEITIPNTKIEYVIINDCSTDDTKKICLEKKYNFIDLPVNLGIGGGVQTGYKYAVEQDYDIAIQMDGDGQHDSSFIKNLIEPIINNRTDMVIGSRFLKKEGFQSSGMRRLGINFLRILIKVICGVNIKDTTSGFRATNKELTKFFSKSYAQDYPEPEAIVAAALNSYTINEIPVLMHERKGGESSINSLKSIYYMIKVSLAIIIYRLGYLKRRKK</sequence>
<feature type="domain" description="Glycosyltransferase 2-like" evidence="2">
    <location>
        <begin position="5"/>
        <end position="165"/>
    </location>
</feature>
<proteinExistence type="predicted"/>
<dbReference type="GO" id="GO:0016740">
    <property type="term" value="F:transferase activity"/>
    <property type="evidence" value="ECO:0007669"/>
    <property type="project" value="UniProtKB-KW"/>
</dbReference>
<gene>
    <name evidence="3" type="ORF">H0N91_20020</name>
</gene>